<evidence type="ECO:0000313" key="3">
    <source>
        <dbReference type="Proteomes" id="UP000679126"/>
    </source>
</evidence>
<sequence length="399" mass="43311">MKQLVTILVLFLAACHGPQFSGGVETAVSDTTRIASCTYLTRDASGKVVLSWVEQQVGEETGTLFYAVSPDEGKTFPAGKLVPTAQGILPHGENMPKMIFRPNGEVIAMYGAQSNDPRNKYAGKVFYTISPDGGATWQPSVPLVTDPAGYDQRYFDMVVLPSGEAAVIWLDNRKLVQKEGSTLYIATTGGTPGFHRERPIVQTVCQCCRTALYVDAQGGLHAAFRDIIQDTIRDMVHIFSKDGGETFTQPVRISADNWAINGCPHTGPAMVRNANGLHFAWFTMGGGEGVFYCQSPDNGITYTRKENISALPTAKHPQLAVLGKGDLALVWDEAADTSGNRIGILHKSADGKTLNRDFLTAETEFAGFPVLEQTAEGVLVAYKKRRNGKEGVYVKSLRL</sequence>
<dbReference type="Proteomes" id="UP000679126">
    <property type="component" value="Unassembled WGS sequence"/>
</dbReference>
<feature type="chain" id="PRO_5045992417" evidence="1">
    <location>
        <begin position="22"/>
        <end position="399"/>
    </location>
</feature>
<dbReference type="PROSITE" id="PS51257">
    <property type="entry name" value="PROKAR_LIPOPROTEIN"/>
    <property type="match status" value="1"/>
</dbReference>
<protein>
    <submittedName>
        <fullName evidence="2">Exo-alpha-sialidase</fullName>
    </submittedName>
</protein>
<evidence type="ECO:0000313" key="2">
    <source>
        <dbReference type="EMBL" id="MBO9150646.1"/>
    </source>
</evidence>
<comment type="caution">
    <text evidence="2">The sequence shown here is derived from an EMBL/GenBank/DDBJ whole genome shotgun (WGS) entry which is preliminary data.</text>
</comment>
<feature type="signal peptide" evidence="1">
    <location>
        <begin position="1"/>
        <end position="21"/>
    </location>
</feature>
<dbReference type="CDD" id="cd15482">
    <property type="entry name" value="Sialidase_non-viral"/>
    <property type="match status" value="1"/>
</dbReference>
<organism evidence="2 3">
    <name type="scientific">Chitinophaga chungangae</name>
    <dbReference type="NCBI Taxonomy" id="2821488"/>
    <lineage>
        <taxon>Bacteria</taxon>
        <taxon>Pseudomonadati</taxon>
        <taxon>Bacteroidota</taxon>
        <taxon>Chitinophagia</taxon>
        <taxon>Chitinophagales</taxon>
        <taxon>Chitinophagaceae</taxon>
        <taxon>Chitinophaga</taxon>
    </lineage>
</organism>
<dbReference type="InterPro" id="IPR036278">
    <property type="entry name" value="Sialidase_sf"/>
</dbReference>
<accession>A0ABS3Y7J7</accession>
<gene>
    <name evidence="2" type="ORF">J7I43_00385</name>
</gene>
<keyword evidence="3" id="KW-1185">Reference proteome</keyword>
<keyword evidence="1" id="KW-0732">Signal</keyword>
<dbReference type="EMBL" id="JAGHKP010000001">
    <property type="protein sequence ID" value="MBO9150646.1"/>
    <property type="molecule type" value="Genomic_DNA"/>
</dbReference>
<name>A0ABS3Y7J7_9BACT</name>
<proteinExistence type="predicted"/>
<dbReference type="Gene3D" id="2.120.10.10">
    <property type="match status" value="2"/>
</dbReference>
<dbReference type="RefSeq" id="WP_209142099.1">
    <property type="nucleotide sequence ID" value="NZ_JAGHKP010000001.1"/>
</dbReference>
<evidence type="ECO:0000256" key="1">
    <source>
        <dbReference type="SAM" id="SignalP"/>
    </source>
</evidence>
<dbReference type="SUPFAM" id="SSF50939">
    <property type="entry name" value="Sialidases"/>
    <property type="match status" value="1"/>
</dbReference>
<reference evidence="3" key="1">
    <citation type="submission" date="2021-03" db="EMBL/GenBank/DDBJ databases">
        <title>Assistant Professor.</title>
        <authorList>
            <person name="Huq M.A."/>
        </authorList>
    </citation>
    <scope>NUCLEOTIDE SEQUENCE [LARGE SCALE GENOMIC DNA]</scope>
    <source>
        <strain evidence="3">MAH-28</strain>
    </source>
</reference>